<evidence type="ECO:0000313" key="1">
    <source>
        <dbReference type="EMBL" id="CAK9137553.1"/>
    </source>
</evidence>
<feature type="non-terminal residue" evidence="1">
    <location>
        <position position="1"/>
    </location>
</feature>
<organism evidence="1 2">
    <name type="scientific">Ilex paraguariensis</name>
    <name type="common">yerba mate</name>
    <dbReference type="NCBI Taxonomy" id="185542"/>
    <lineage>
        <taxon>Eukaryota</taxon>
        <taxon>Viridiplantae</taxon>
        <taxon>Streptophyta</taxon>
        <taxon>Embryophyta</taxon>
        <taxon>Tracheophyta</taxon>
        <taxon>Spermatophyta</taxon>
        <taxon>Magnoliopsida</taxon>
        <taxon>eudicotyledons</taxon>
        <taxon>Gunneridae</taxon>
        <taxon>Pentapetalae</taxon>
        <taxon>asterids</taxon>
        <taxon>campanulids</taxon>
        <taxon>Aquifoliales</taxon>
        <taxon>Aquifoliaceae</taxon>
        <taxon>Ilex</taxon>
    </lineage>
</organism>
<dbReference type="EMBL" id="CAUOFW020000825">
    <property type="protein sequence ID" value="CAK9137553.1"/>
    <property type="molecule type" value="Genomic_DNA"/>
</dbReference>
<comment type="caution">
    <text evidence="1">The sequence shown here is derived from an EMBL/GenBank/DDBJ whole genome shotgun (WGS) entry which is preliminary data.</text>
</comment>
<reference evidence="1 2" key="1">
    <citation type="submission" date="2024-02" db="EMBL/GenBank/DDBJ databases">
        <authorList>
            <person name="Vignale AGUSTIN F."/>
            <person name="Sosa J E."/>
            <person name="Modenutti C."/>
        </authorList>
    </citation>
    <scope>NUCLEOTIDE SEQUENCE [LARGE SCALE GENOMIC DNA]</scope>
</reference>
<gene>
    <name evidence="1" type="ORF">ILEXP_LOCUS4570</name>
</gene>
<evidence type="ECO:0000313" key="2">
    <source>
        <dbReference type="Proteomes" id="UP001642360"/>
    </source>
</evidence>
<protein>
    <submittedName>
        <fullName evidence="1">Uncharacterized protein</fullName>
    </submittedName>
</protein>
<sequence length="58" mass="6406">GQNRSVSEPKILGGEEGKSLVKLWLNKETREAMASLGNNIVSTKQAWFPSNTLCFRLA</sequence>
<accession>A0ABC8QXS3</accession>
<dbReference type="Proteomes" id="UP001642360">
    <property type="component" value="Unassembled WGS sequence"/>
</dbReference>
<name>A0ABC8QXS3_9AQUA</name>
<proteinExistence type="predicted"/>
<keyword evidence="2" id="KW-1185">Reference proteome</keyword>
<dbReference type="AlphaFoldDB" id="A0ABC8QXS3"/>